<organism evidence="2 3">
    <name type="scientific">Phenylobacterium montanum</name>
    <dbReference type="NCBI Taxonomy" id="2823693"/>
    <lineage>
        <taxon>Bacteria</taxon>
        <taxon>Pseudomonadati</taxon>
        <taxon>Pseudomonadota</taxon>
        <taxon>Alphaproteobacteria</taxon>
        <taxon>Caulobacterales</taxon>
        <taxon>Caulobacteraceae</taxon>
        <taxon>Phenylobacterium</taxon>
    </lineage>
</organism>
<protein>
    <submittedName>
        <fullName evidence="2">DUF3617 family protein</fullName>
    </submittedName>
</protein>
<evidence type="ECO:0000313" key="3">
    <source>
        <dbReference type="Proteomes" id="UP000676409"/>
    </source>
</evidence>
<feature type="signal peptide" evidence="1">
    <location>
        <begin position="1"/>
        <end position="21"/>
    </location>
</feature>
<dbReference type="Proteomes" id="UP000676409">
    <property type="component" value="Chromosome"/>
</dbReference>
<sequence>MSVRVAFAVGVAFVLASAAAAADEGVIPKLKAGMWTEVQSVHFSQPGTESLNKSLSALTSLSNSNRFCVDDAVQDKIGIVGAPAPSMGCTRRNVTKSKDGVVIEFACHGQQGAGIPLKIEAHGDFSTTVKSELTVGRGASGGSVEKRQFRYLGACTGGLKPGEILISGMPKTRMDLTYPPPVK</sequence>
<reference evidence="2" key="1">
    <citation type="submission" date="2021-04" db="EMBL/GenBank/DDBJ databases">
        <title>The complete genome sequence of Caulobacter sp. S6.</title>
        <authorList>
            <person name="Tang Y."/>
            <person name="Ouyang W."/>
            <person name="Liu Q."/>
            <person name="Huang B."/>
            <person name="Guo Z."/>
            <person name="Lei P."/>
        </authorList>
    </citation>
    <scope>NUCLEOTIDE SEQUENCE</scope>
    <source>
        <strain evidence="2">S6</strain>
    </source>
</reference>
<keyword evidence="3" id="KW-1185">Reference proteome</keyword>
<dbReference type="EMBL" id="CP073078">
    <property type="protein sequence ID" value="QUD88692.1"/>
    <property type="molecule type" value="Genomic_DNA"/>
</dbReference>
<gene>
    <name evidence="2" type="ORF">KCG34_02040</name>
</gene>
<keyword evidence="1" id="KW-0732">Signal</keyword>
<name>A0A975G1D0_9CAUL</name>
<dbReference type="RefSeq" id="WP_211938742.1">
    <property type="nucleotide sequence ID" value="NZ_CP073078.1"/>
</dbReference>
<evidence type="ECO:0000313" key="2">
    <source>
        <dbReference type="EMBL" id="QUD88692.1"/>
    </source>
</evidence>
<evidence type="ECO:0000256" key="1">
    <source>
        <dbReference type="SAM" id="SignalP"/>
    </source>
</evidence>
<dbReference type="AlphaFoldDB" id="A0A975G1D0"/>
<feature type="chain" id="PRO_5037584948" evidence="1">
    <location>
        <begin position="22"/>
        <end position="183"/>
    </location>
</feature>
<dbReference type="KEGG" id="caul:KCG34_02040"/>
<accession>A0A975G1D0</accession>
<proteinExistence type="predicted"/>